<dbReference type="RefSeq" id="WP_013150820.1">
    <property type="nucleotide sequence ID" value="NC_014209.1"/>
</dbReference>
<feature type="transmembrane region" description="Helical" evidence="7">
    <location>
        <begin position="95"/>
        <end position="114"/>
    </location>
</feature>
<dbReference type="InterPro" id="IPR050901">
    <property type="entry name" value="BP-dep_ABC_trans_perm"/>
</dbReference>
<organism evidence="9 10">
    <name type="scientific">Thermoanaerobacter mathranii subsp. mathranii (strain DSM 11426 / CCUG 53645 / CIP 108742 / A3)</name>
    <dbReference type="NCBI Taxonomy" id="583358"/>
    <lineage>
        <taxon>Bacteria</taxon>
        <taxon>Bacillati</taxon>
        <taxon>Bacillota</taxon>
        <taxon>Clostridia</taxon>
        <taxon>Thermoanaerobacterales</taxon>
        <taxon>Thermoanaerobacteraceae</taxon>
        <taxon>Thermoanaerobacter</taxon>
    </lineage>
</organism>
<keyword evidence="10" id="KW-1185">Reference proteome</keyword>
<reference evidence="9 10" key="1">
    <citation type="submission" date="2010-05" db="EMBL/GenBank/DDBJ databases">
        <title>Complete sequence of Thermoanaerobacter mathranii subsp. mathranii mathranii str. A3.</title>
        <authorList>
            <consortium name="US DOE Joint Genome Institute"/>
            <person name="Lucas S."/>
            <person name="Copeland A."/>
            <person name="Lapidus A."/>
            <person name="Cheng J.-F."/>
            <person name="Bruce D."/>
            <person name="Goodwin L."/>
            <person name="Pitluck S."/>
            <person name="Held B."/>
            <person name="Detter J.C."/>
            <person name="Han C."/>
            <person name="Tapia R."/>
            <person name="Land M."/>
            <person name="Hauser L."/>
            <person name="Kyrpides N."/>
            <person name="Mikhailova N."/>
            <person name="Zhou J."/>
            <person name="Hemme C."/>
            <person name="Woyke T."/>
        </authorList>
    </citation>
    <scope>NUCLEOTIDE SEQUENCE [LARGE SCALE GENOMIC DNA]</scope>
    <source>
        <strain evidence="9 10">A3</strain>
    </source>
</reference>
<dbReference type="Gene3D" id="1.10.3720.10">
    <property type="entry name" value="MetI-like"/>
    <property type="match status" value="1"/>
</dbReference>
<feature type="transmembrane region" description="Helical" evidence="7">
    <location>
        <begin position="260"/>
        <end position="281"/>
    </location>
</feature>
<name>A0ABN3Z621_THEM3</name>
<dbReference type="PANTHER" id="PTHR32243">
    <property type="entry name" value="MALTOSE TRANSPORT SYSTEM PERMEASE-RELATED"/>
    <property type="match status" value="1"/>
</dbReference>
<comment type="similarity">
    <text evidence="7">Belongs to the binding-protein-dependent transport system permease family.</text>
</comment>
<evidence type="ECO:0000256" key="6">
    <source>
        <dbReference type="ARBA" id="ARBA00023136"/>
    </source>
</evidence>
<evidence type="ECO:0000313" key="9">
    <source>
        <dbReference type="EMBL" id="ADH61640.1"/>
    </source>
</evidence>
<evidence type="ECO:0000256" key="4">
    <source>
        <dbReference type="ARBA" id="ARBA00022692"/>
    </source>
</evidence>
<proteinExistence type="inferred from homology"/>
<evidence type="ECO:0000256" key="7">
    <source>
        <dbReference type="RuleBase" id="RU363032"/>
    </source>
</evidence>
<dbReference type="EMBL" id="CP002032">
    <property type="protein sequence ID" value="ADH61640.1"/>
    <property type="molecule type" value="Genomic_DNA"/>
</dbReference>
<dbReference type="Proteomes" id="UP000002064">
    <property type="component" value="Chromosome"/>
</dbReference>
<feature type="transmembrane region" description="Helical" evidence="7">
    <location>
        <begin position="30"/>
        <end position="51"/>
    </location>
</feature>
<dbReference type="InterPro" id="IPR035906">
    <property type="entry name" value="MetI-like_sf"/>
</dbReference>
<dbReference type="PROSITE" id="PS50928">
    <property type="entry name" value="ABC_TM1"/>
    <property type="match status" value="1"/>
</dbReference>
<dbReference type="PANTHER" id="PTHR32243:SF34">
    <property type="entry name" value="GALACTOOLIGOSACCHARIDES TRANSPORT SYSTEM PERMEASE PROTEIN GANQ"/>
    <property type="match status" value="1"/>
</dbReference>
<keyword evidence="5 7" id="KW-1133">Transmembrane helix</keyword>
<dbReference type="InterPro" id="IPR000515">
    <property type="entry name" value="MetI-like"/>
</dbReference>
<accession>A0ABN3Z621</accession>
<comment type="subcellular location">
    <subcellularLocation>
        <location evidence="1 7">Cell membrane</location>
        <topology evidence="1 7">Multi-pass membrane protein</topology>
    </subcellularLocation>
</comment>
<keyword evidence="4 7" id="KW-0812">Transmembrane</keyword>
<feature type="transmembrane region" description="Helical" evidence="7">
    <location>
        <begin position="201"/>
        <end position="222"/>
    </location>
</feature>
<evidence type="ECO:0000256" key="1">
    <source>
        <dbReference type="ARBA" id="ARBA00004651"/>
    </source>
</evidence>
<keyword evidence="6 7" id="KW-0472">Membrane</keyword>
<dbReference type="SUPFAM" id="SSF161098">
    <property type="entry name" value="MetI-like"/>
    <property type="match status" value="1"/>
</dbReference>
<evidence type="ECO:0000256" key="2">
    <source>
        <dbReference type="ARBA" id="ARBA00022448"/>
    </source>
</evidence>
<feature type="transmembrane region" description="Helical" evidence="7">
    <location>
        <begin position="160"/>
        <end position="180"/>
    </location>
</feature>
<evidence type="ECO:0000313" key="10">
    <source>
        <dbReference type="Proteomes" id="UP000002064"/>
    </source>
</evidence>
<keyword evidence="2 7" id="KW-0813">Transport</keyword>
<evidence type="ECO:0000259" key="8">
    <source>
        <dbReference type="PROSITE" id="PS50928"/>
    </source>
</evidence>
<evidence type="ECO:0000256" key="5">
    <source>
        <dbReference type="ARBA" id="ARBA00022989"/>
    </source>
</evidence>
<gene>
    <name evidence="9" type="ordered locus">Tmath_1953</name>
</gene>
<protein>
    <submittedName>
        <fullName evidence="9">Binding-protein-dependent transport systems inner membrane component</fullName>
    </submittedName>
</protein>
<dbReference type="CDD" id="cd06261">
    <property type="entry name" value="TM_PBP2"/>
    <property type="match status" value="1"/>
</dbReference>
<evidence type="ECO:0000256" key="3">
    <source>
        <dbReference type="ARBA" id="ARBA00022475"/>
    </source>
</evidence>
<feature type="domain" description="ABC transmembrane type-1" evidence="8">
    <location>
        <begin position="89"/>
        <end position="281"/>
    </location>
</feature>
<keyword evidence="3" id="KW-1003">Cell membrane</keyword>
<dbReference type="Pfam" id="PF00528">
    <property type="entry name" value="BPD_transp_1"/>
    <property type="match status" value="1"/>
</dbReference>
<sequence>MTVKFNENQLTTGMKSPKKRITLVDMIRKACIYSLLVVISLIVIIPILWIIGSSLSPGDSLFSSTLIPKNPSLIHYRNLLTNSDFPLWYKNTLKIATINMVVSVFLSTSSAYVFSRYRFRGRKPTLMVMLVLQMFPSFLAMTAIYVLLLQLGLLDTHLGLILVYATGQIPYNTWVAKGYFDGISRSMDEAAKIDGASNFTIFYKIILPLAKPIITFIALTNFTGPWMDFVLPKLILRSADKKTLAMGLYDMAVNQHNTKFTVFAAGAVLVAIPITLLFIYLQKHIVEGLTKGAVKI</sequence>
<feature type="transmembrane region" description="Helical" evidence="7">
    <location>
        <begin position="126"/>
        <end position="148"/>
    </location>
</feature>